<proteinExistence type="inferred from homology"/>
<feature type="region of interest" description="Disordered" evidence="16">
    <location>
        <begin position="458"/>
        <end position="552"/>
    </location>
</feature>
<dbReference type="InterPro" id="IPR013087">
    <property type="entry name" value="Znf_C2H2_type"/>
</dbReference>
<evidence type="ECO:0000256" key="6">
    <source>
        <dbReference type="ARBA" id="ARBA00022771"/>
    </source>
</evidence>
<dbReference type="FunFam" id="3.30.160.60:FF:000130">
    <property type="entry name" value="Spalt-like transcription factor 4"/>
    <property type="match status" value="1"/>
</dbReference>
<dbReference type="FunFam" id="3.30.160.60:FF:000215">
    <property type="entry name" value="Spalt-like transcription factor 3"/>
    <property type="match status" value="1"/>
</dbReference>
<dbReference type="PANTHER" id="PTHR23233">
    <property type="entry name" value="SAL-LIKE PROTEIN"/>
    <property type="match status" value="1"/>
</dbReference>
<evidence type="ECO:0000256" key="9">
    <source>
        <dbReference type="ARBA" id="ARBA00023125"/>
    </source>
</evidence>
<feature type="domain" description="C2H2-type" evidence="17">
    <location>
        <begin position="407"/>
        <end position="434"/>
    </location>
</feature>
<comment type="similarity">
    <text evidence="12">Belongs to the sal C2H2-type zinc-finger protein family.</text>
</comment>
<evidence type="ECO:0000256" key="7">
    <source>
        <dbReference type="ARBA" id="ARBA00022833"/>
    </source>
</evidence>
<dbReference type="Gene3D" id="3.30.160.60">
    <property type="entry name" value="Classic Zinc Finger"/>
    <property type="match status" value="8"/>
</dbReference>
<feature type="compositionally biased region" description="Low complexity" evidence="16">
    <location>
        <begin position="537"/>
        <end position="547"/>
    </location>
</feature>
<feature type="domain" description="C2H2-type" evidence="17">
    <location>
        <begin position="1103"/>
        <end position="1130"/>
    </location>
</feature>
<feature type="compositionally biased region" description="Basic and acidic residues" evidence="16">
    <location>
        <begin position="490"/>
        <end position="506"/>
    </location>
</feature>
<feature type="domain" description="C2H2-type" evidence="17">
    <location>
        <begin position="653"/>
        <end position="680"/>
    </location>
</feature>
<dbReference type="GO" id="GO:0000981">
    <property type="term" value="F:DNA-binding transcription factor activity, RNA polymerase II-specific"/>
    <property type="evidence" value="ECO:0000318"/>
    <property type="project" value="GO_Central"/>
</dbReference>
<feature type="compositionally biased region" description="Polar residues" evidence="16">
    <location>
        <begin position="110"/>
        <end position="120"/>
    </location>
</feature>
<feature type="compositionally biased region" description="Acidic residues" evidence="16">
    <location>
        <begin position="507"/>
        <end position="516"/>
    </location>
</feature>
<dbReference type="OMA" id="MELEHCP"/>
<dbReference type="InterPro" id="IPR036236">
    <property type="entry name" value="Znf_C2H2_sf"/>
</dbReference>
<dbReference type="Pfam" id="PF00096">
    <property type="entry name" value="zf-C2H2"/>
    <property type="match status" value="5"/>
</dbReference>
<feature type="domain" description="C2H2-type" evidence="17">
    <location>
        <begin position="713"/>
        <end position="740"/>
    </location>
</feature>
<dbReference type="Pfam" id="PF13894">
    <property type="entry name" value="zf-C2H2_4"/>
    <property type="match status" value="1"/>
</dbReference>
<dbReference type="FunCoup" id="A0A7M7N9Q6">
    <property type="interactions" value="372"/>
</dbReference>
<evidence type="ECO:0000259" key="17">
    <source>
        <dbReference type="PROSITE" id="PS50157"/>
    </source>
</evidence>
<keyword evidence="9" id="KW-0238">DNA-binding</keyword>
<comment type="function">
    <text evidence="13">Required for the establishment of the posterior-most head and the anterior-most tail segments of the embryo. Probably function as a transcriptional regulator. Could repress the transcription of the tsh gene.</text>
</comment>
<evidence type="ECO:0000256" key="11">
    <source>
        <dbReference type="ARBA" id="ARBA00023242"/>
    </source>
</evidence>
<evidence type="ECO:0000256" key="3">
    <source>
        <dbReference type="ARBA" id="ARBA00022553"/>
    </source>
</evidence>
<feature type="region of interest" description="Disordered" evidence="16">
    <location>
        <begin position="198"/>
        <end position="259"/>
    </location>
</feature>
<evidence type="ECO:0000256" key="14">
    <source>
        <dbReference type="ARBA" id="ARBA00071947"/>
    </source>
</evidence>
<dbReference type="SUPFAM" id="SSF57667">
    <property type="entry name" value="beta-beta-alpha zinc fingers"/>
    <property type="match status" value="5"/>
</dbReference>
<feature type="domain" description="C2H2-type" evidence="17">
    <location>
        <begin position="1013"/>
        <end position="1035"/>
    </location>
</feature>
<keyword evidence="2" id="KW-0217">Developmental protein</keyword>
<evidence type="ECO:0000256" key="4">
    <source>
        <dbReference type="ARBA" id="ARBA00022723"/>
    </source>
</evidence>
<feature type="compositionally biased region" description="Low complexity" evidence="16">
    <location>
        <begin position="121"/>
        <end position="139"/>
    </location>
</feature>
<evidence type="ECO:0000256" key="5">
    <source>
        <dbReference type="ARBA" id="ARBA00022737"/>
    </source>
</evidence>
<evidence type="ECO:0000313" key="19">
    <source>
        <dbReference type="Proteomes" id="UP000007110"/>
    </source>
</evidence>
<keyword evidence="5" id="KW-0677">Repeat</keyword>
<feature type="compositionally biased region" description="Basic and acidic residues" evidence="16">
    <location>
        <begin position="745"/>
        <end position="760"/>
    </location>
</feature>
<evidence type="ECO:0000256" key="13">
    <source>
        <dbReference type="ARBA" id="ARBA00056983"/>
    </source>
</evidence>
<dbReference type="RefSeq" id="XP_030832052.1">
    <property type="nucleotide sequence ID" value="XM_030976192.1"/>
</dbReference>
<dbReference type="GO" id="GO:0003677">
    <property type="term" value="F:DNA binding"/>
    <property type="evidence" value="ECO:0007669"/>
    <property type="project" value="UniProtKB-KW"/>
</dbReference>
<dbReference type="GO" id="GO:0048513">
    <property type="term" value="P:animal organ development"/>
    <property type="evidence" value="ECO:0007669"/>
    <property type="project" value="UniProtKB-ARBA"/>
</dbReference>
<dbReference type="InterPro" id="IPR051565">
    <property type="entry name" value="Sal_C2H2-zinc-finger"/>
</dbReference>
<keyword evidence="10" id="KW-0804">Transcription</keyword>
<accession>A0A7M7N9Q6</accession>
<dbReference type="FunFam" id="3.30.160.60:FF:000478">
    <property type="entry name" value="Zinc finger protein 133"/>
    <property type="match status" value="1"/>
</dbReference>
<evidence type="ECO:0000256" key="16">
    <source>
        <dbReference type="SAM" id="MobiDB-lite"/>
    </source>
</evidence>
<dbReference type="GO" id="GO:0008270">
    <property type="term" value="F:zinc ion binding"/>
    <property type="evidence" value="ECO:0007669"/>
    <property type="project" value="UniProtKB-KW"/>
</dbReference>
<evidence type="ECO:0000313" key="18">
    <source>
        <dbReference type="EnsemblMetazoa" id="XP_030832052"/>
    </source>
</evidence>
<dbReference type="KEGG" id="spu:575920"/>
<dbReference type="GeneID" id="575920"/>
<dbReference type="PANTHER" id="PTHR23233:SF84">
    <property type="entry name" value="FI23031P1"/>
    <property type="match status" value="1"/>
</dbReference>
<dbReference type="GO" id="GO:0035107">
    <property type="term" value="P:appendage morphogenesis"/>
    <property type="evidence" value="ECO:0007669"/>
    <property type="project" value="UniProtKB-ARBA"/>
</dbReference>
<evidence type="ECO:0000256" key="1">
    <source>
        <dbReference type="ARBA" id="ARBA00004123"/>
    </source>
</evidence>
<dbReference type="GO" id="GO:0061061">
    <property type="term" value="P:muscle structure development"/>
    <property type="evidence" value="ECO:0007669"/>
    <property type="project" value="UniProtKB-ARBA"/>
</dbReference>
<evidence type="ECO:0000256" key="12">
    <source>
        <dbReference type="ARBA" id="ARBA00038474"/>
    </source>
</evidence>
<sequence length="1391" mass="155776">MTNRAQWRNESSSEGIHQPLDAMNSDEHDEVIGDVHVCGNCRGEFVVFADFVKHKQSCIKKQVVMIFNEGQERMDESSRMSEKDHDTASDRSMTPESRKSVEPNYVSEGKAQQQDEQPGRSSDQSPNPSLPPSNVSLDNLENTPYAVAQFPRESAMVPGHPDVVMIQEQLYALQQQHLHQLHMIQSIQHQINHLTAQQQRQQIQHQHLQQLQQQGQQKQEPKDSSGSQGSPGLEEKTFEAKAEPAPHSSASTATTSCIPSTPIVPIPTIHGMIHPPHILSPAGAAAASAVQQSAIEAMHAQGRLLPPMQLPPPFHLPSQKSPFEMLQQHANRHMPHNPLGIPPPLPYHESLLSAGHKPKPPNVSVFDPKFSADDPFFRHKCRFCHKVFGSDSALQIHIRSHTGERPYKCNICGNRFSTKGNLKVHFQRHQSRYPHVHMDIRHHPPTPPLMDQPLQPPSIHQIPMPTIPNDQPQYPYEVDMTPYQPSKSTSPRESEGTMADNARRYQEEEEEEEEEMKQEMKHSNNIDRSQGGDNRESPSTSQSGSISPNERRLIQSTSPSIALSSNVFPIMSASGFPMSSGYPLPYAGFPRMAFSQNGAMPFESSKSAAELDLVKPETPPSLANLAEAGMRASETSKLQQLVENIEQKITDPNQCVICHRVLSCKSSLQLHYRTHTGERPFRCKICGRSFTTKGNLKTHYAVHRSKGPIRILHDCPICEKRFSNPLVLQQHLRLHAAEGMTIPPHMEHPRPEDMNIKADGDDMEKTDDVGEDNHMDVDERNDLPTPEEGEVPDDSFPEGDKPEDGTLPSDVNSPPAEDHSSKTLASDEDKKTSQLQSRPFMPGILGLQPVSSMANGDSSMAPSPGHSVDTKSMMSEDENRNINMSMYHRHGPESITSSMAEEELDGEFRNEVNDTDMSGALDLRPKGTPQENIPPHYKDAGDLAGYYSHDDHYSEDIKPTMTSAGLLMSVPSMQLGSRRLMRPNTTCHYCGKVFACTSALNIHYRSHTKERPFRCDCCSKGFSTKGNLKQHMLTHKIRDMPMPRYDSPINNPSHSMSPVMPKPISQELPLQQTTTTINSQTPPLKRSLSVSPEEANKRSQFKHSCSVCGKQFQTNSALEIHMRTHTGEKPFRCHICSRAFTTKGNLKVHLGTHMWNGGGRRGRRIAVEPPFIVSPKEGEIFRGDLFGMHPGFAEGAFYHYPPPHLINGFAAAAAANSKANEISVIQQPSSLHLQDSPSVIMRNSLAPSAESREAAYNREAERHREMVLSRDEALNHEIALNREEALSREMAMNREEAMSREIALNREEARSREMAMNREEAMSREMTINREEALSREMATREEALNREIALNREEAFSREMALKRELAQNKEIALERSNSRTPPVAPQLSS</sequence>
<dbReference type="EnsemblMetazoa" id="XM_030976192">
    <property type="protein sequence ID" value="XP_030832052"/>
    <property type="gene ID" value="LOC575920"/>
</dbReference>
<dbReference type="GO" id="GO:0048699">
    <property type="term" value="P:generation of neurons"/>
    <property type="evidence" value="ECO:0007669"/>
    <property type="project" value="UniProtKB-ARBA"/>
</dbReference>
<dbReference type="FunFam" id="3.30.160.60:FF:000025">
    <property type="entry name" value="Spalt-like transcription factor 1"/>
    <property type="match status" value="1"/>
</dbReference>
<keyword evidence="8" id="KW-0805">Transcription regulation</keyword>
<dbReference type="FunFam" id="3.30.160.60:FF:002381">
    <property type="entry name" value="Putative spalt protein"/>
    <property type="match status" value="1"/>
</dbReference>
<feature type="compositionally biased region" description="Polar residues" evidence="16">
    <location>
        <begin position="849"/>
        <end position="861"/>
    </location>
</feature>
<dbReference type="GO" id="GO:0001708">
    <property type="term" value="P:cell fate specification"/>
    <property type="evidence" value="ECO:0007669"/>
    <property type="project" value="UniProtKB-ARBA"/>
</dbReference>
<reference evidence="19" key="1">
    <citation type="submission" date="2015-02" db="EMBL/GenBank/DDBJ databases">
        <title>Genome sequencing for Strongylocentrotus purpuratus.</title>
        <authorList>
            <person name="Murali S."/>
            <person name="Liu Y."/>
            <person name="Vee V."/>
            <person name="English A."/>
            <person name="Wang M."/>
            <person name="Skinner E."/>
            <person name="Han Y."/>
            <person name="Muzny D.M."/>
            <person name="Worley K.C."/>
            <person name="Gibbs R.A."/>
        </authorList>
    </citation>
    <scope>NUCLEOTIDE SEQUENCE</scope>
</reference>
<dbReference type="PROSITE" id="PS00028">
    <property type="entry name" value="ZINC_FINGER_C2H2_1"/>
    <property type="match status" value="9"/>
</dbReference>
<keyword evidence="11" id="KW-0539">Nucleus</keyword>
<dbReference type="GO" id="GO:0006357">
    <property type="term" value="P:regulation of transcription by RNA polymerase II"/>
    <property type="evidence" value="ECO:0000318"/>
    <property type="project" value="GO_Central"/>
</dbReference>
<keyword evidence="19" id="KW-1185">Reference proteome</keyword>
<feature type="compositionally biased region" description="Acidic residues" evidence="16">
    <location>
        <begin position="785"/>
        <end position="797"/>
    </location>
</feature>
<dbReference type="PROSITE" id="PS50157">
    <property type="entry name" value="ZINC_FINGER_C2H2_2"/>
    <property type="match status" value="9"/>
</dbReference>
<feature type="compositionally biased region" description="Low complexity" evidence="16">
    <location>
        <begin position="198"/>
        <end position="218"/>
    </location>
</feature>
<feature type="compositionally biased region" description="Polar residues" evidence="16">
    <location>
        <begin position="1"/>
        <end position="15"/>
    </location>
</feature>
<feature type="domain" description="C2H2-type" evidence="17">
    <location>
        <begin position="379"/>
        <end position="406"/>
    </location>
</feature>
<feature type="compositionally biased region" description="Basic and acidic residues" evidence="16">
    <location>
        <begin position="233"/>
        <end position="244"/>
    </location>
</feature>
<evidence type="ECO:0000256" key="10">
    <source>
        <dbReference type="ARBA" id="ARBA00023163"/>
    </source>
</evidence>
<dbReference type="GO" id="GO:0005634">
    <property type="term" value="C:nucleus"/>
    <property type="evidence" value="ECO:0000318"/>
    <property type="project" value="GO_Central"/>
</dbReference>
<keyword evidence="3" id="KW-0597">Phosphoprotein</keyword>
<organism evidence="18 19">
    <name type="scientific">Strongylocentrotus purpuratus</name>
    <name type="common">Purple sea urchin</name>
    <dbReference type="NCBI Taxonomy" id="7668"/>
    <lineage>
        <taxon>Eukaryota</taxon>
        <taxon>Metazoa</taxon>
        <taxon>Echinodermata</taxon>
        <taxon>Eleutherozoa</taxon>
        <taxon>Echinozoa</taxon>
        <taxon>Echinoidea</taxon>
        <taxon>Euechinoidea</taxon>
        <taxon>Echinacea</taxon>
        <taxon>Camarodonta</taxon>
        <taxon>Echinidea</taxon>
        <taxon>Strongylocentrotidae</taxon>
        <taxon>Strongylocentrotus</taxon>
    </lineage>
</organism>
<dbReference type="GO" id="GO:0048646">
    <property type="term" value="P:anatomical structure formation involved in morphogenesis"/>
    <property type="evidence" value="ECO:0007669"/>
    <property type="project" value="UniProtKB-ARBA"/>
</dbReference>
<feature type="region of interest" description="Disordered" evidence="16">
    <location>
        <begin position="741"/>
        <end position="872"/>
    </location>
</feature>
<name>A0A7M7N9Q6_STRPU</name>
<dbReference type="OrthoDB" id="8749569at2759"/>
<feature type="compositionally biased region" description="Basic and acidic residues" evidence="16">
    <location>
        <begin position="72"/>
        <end position="89"/>
    </location>
</feature>
<keyword evidence="6 15" id="KW-0863">Zinc-finger</keyword>
<evidence type="ECO:0000256" key="15">
    <source>
        <dbReference type="PROSITE-ProRule" id="PRU00042"/>
    </source>
</evidence>
<protein>
    <recommendedName>
        <fullName evidence="14">Homeotic protein spalt-major</fullName>
    </recommendedName>
</protein>
<reference evidence="18" key="2">
    <citation type="submission" date="2021-01" db="UniProtKB">
        <authorList>
            <consortium name="EnsemblMetazoa"/>
        </authorList>
    </citation>
    <scope>IDENTIFICATION</scope>
</reference>
<feature type="compositionally biased region" description="Basic and acidic residues" evidence="16">
    <location>
        <begin position="766"/>
        <end position="782"/>
    </location>
</feature>
<feature type="region of interest" description="Disordered" evidence="16">
    <location>
        <begin position="1"/>
        <end position="21"/>
    </location>
</feature>
<feature type="domain" description="C2H2-type" evidence="17">
    <location>
        <begin position="681"/>
        <end position="708"/>
    </location>
</feature>
<feature type="domain" description="C2H2-type" evidence="17">
    <location>
        <begin position="1131"/>
        <end position="1153"/>
    </location>
</feature>
<dbReference type="Proteomes" id="UP000007110">
    <property type="component" value="Unassembled WGS sequence"/>
</dbReference>
<feature type="compositionally biased region" description="Basic and acidic residues" evidence="16">
    <location>
        <begin position="816"/>
        <end position="832"/>
    </location>
</feature>
<dbReference type="FunFam" id="3.30.160.60:FF:000291">
    <property type="entry name" value="Spalt-like transcription factor 4"/>
    <property type="match status" value="1"/>
</dbReference>
<evidence type="ECO:0000256" key="2">
    <source>
        <dbReference type="ARBA" id="ARBA00022473"/>
    </source>
</evidence>
<feature type="region of interest" description="Disordered" evidence="16">
    <location>
        <begin position="72"/>
        <end position="139"/>
    </location>
</feature>
<keyword evidence="4" id="KW-0479">Metal-binding</keyword>
<dbReference type="FunFam" id="3.30.160.60:FF:000341">
    <property type="entry name" value="Spalt-like transcription factor 1"/>
    <property type="match status" value="1"/>
</dbReference>
<keyword evidence="7" id="KW-0862">Zinc</keyword>
<dbReference type="InParanoid" id="A0A7M7N9Q6"/>
<comment type="subcellular location">
    <subcellularLocation>
        <location evidence="1">Nucleus</location>
    </subcellularLocation>
</comment>
<evidence type="ECO:0000256" key="8">
    <source>
        <dbReference type="ARBA" id="ARBA00023015"/>
    </source>
</evidence>
<dbReference type="GO" id="GO:0009791">
    <property type="term" value="P:post-embryonic development"/>
    <property type="evidence" value="ECO:0007669"/>
    <property type="project" value="UniProtKB-ARBA"/>
</dbReference>
<feature type="domain" description="C2H2-type" evidence="17">
    <location>
        <begin position="985"/>
        <end position="1012"/>
    </location>
</feature>
<feature type="compositionally biased region" description="Low complexity" evidence="16">
    <location>
        <begin position="245"/>
        <end position="259"/>
    </location>
</feature>
<dbReference type="SMART" id="SM00355">
    <property type="entry name" value="ZnF_C2H2"/>
    <property type="match status" value="9"/>
</dbReference>